<evidence type="ECO:0000313" key="2">
    <source>
        <dbReference type="Proteomes" id="UP000032431"/>
    </source>
</evidence>
<dbReference type="EMBL" id="LM995447">
    <property type="protein sequence ID" value="CDZ24503.1"/>
    <property type="molecule type" value="Genomic_DNA"/>
</dbReference>
<dbReference type="PATRIC" id="fig|29343.3.peg.1462"/>
<organism evidence="1 2">
    <name type="scientific">[Clostridium] cellulosi</name>
    <dbReference type="NCBI Taxonomy" id="29343"/>
    <lineage>
        <taxon>Bacteria</taxon>
        <taxon>Bacillati</taxon>
        <taxon>Bacillota</taxon>
        <taxon>Clostridia</taxon>
        <taxon>Eubacteriales</taxon>
        <taxon>Oscillospiraceae</taxon>
        <taxon>Oscillospiraceae incertae sedis</taxon>
    </lineage>
</organism>
<keyword evidence="2" id="KW-1185">Reference proteome</keyword>
<dbReference type="PANTHER" id="PTHR34374:SF1">
    <property type="entry name" value="LARGE RIBOSOMAL RNA SUBUNIT ACCUMULATION PROTEIN YCED HOMOLOG 1, CHLOROPLASTIC"/>
    <property type="match status" value="1"/>
</dbReference>
<evidence type="ECO:0008006" key="3">
    <source>
        <dbReference type="Google" id="ProtNLM"/>
    </source>
</evidence>
<dbReference type="OrthoDB" id="9790372at2"/>
<sequence>MILDLKGVFDCEGYSRNIDYDYDMSSYQDPAGGHPLKEPVKVKARLRNRAGIVELHVETQFDYFTECDRCCTPLKEHYGFTFDNVLSKQASGEGESGDIIQVEGDTLDLDELVSSNVILNLPMKHLCSEDCKGLCPICGKNLNEGPCGCKREINSPFSKLLNLK</sequence>
<evidence type="ECO:0000313" key="1">
    <source>
        <dbReference type="EMBL" id="CDZ24503.1"/>
    </source>
</evidence>
<proteinExistence type="predicted"/>
<dbReference type="AlphaFoldDB" id="A0A078KQ03"/>
<dbReference type="STRING" id="29343.CCDG5_1389"/>
<dbReference type="PANTHER" id="PTHR34374">
    <property type="entry name" value="LARGE RIBOSOMAL RNA SUBUNIT ACCUMULATION PROTEIN YCED HOMOLOG 1, CHLOROPLASTIC"/>
    <property type="match status" value="1"/>
</dbReference>
<dbReference type="KEGG" id="ccel:CCDG5_1389"/>
<dbReference type="HOGENOM" id="CLU_100236_1_1_9"/>
<accession>A0A078KQ03</accession>
<gene>
    <name evidence="1" type="ORF">CCDG5_1389</name>
</gene>
<reference evidence="2" key="1">
    <citation type="submission" date="2014-07" db="EMBL/GenBank/DDBJ databases">
        <authorList>
            <person name="Wibberg D."/>
        </authorList>
    </citation>
    <scope>NUCLEOTIDE SEQUENCE [LARGE SCALE GENOMIC DNA]</scope>
    <source>
        <strain evidence="2">DG5</strain>
    </source>
</reference>
<dbReference type="Pfam" id="PF02620">
    <property type="entry name" value="YceD"/>
    <property type="match status" value="1"/>
</dbReference>
<protein>
    <recommendedName>
        <fullName evidence="3">Nucleic acid-binding protein</fullName>
    </recommendedName>
</protein>
<name>A0A078KQ03_9FIRM</name>
<dbReference type="Proteomes" id="UP000032431">
    <property type="component" value="Chromosome I"/>
</dbReference>
<dbReference type="InterPro" id="IPR003772">
    <property type="entry name" value="YceD"/>
</dbReference>